<dbReference type="Gene3D" id="3.10.490.10">
    <property type="entry name" value="Gamma-glutamyl cyclotransferase-like"/>
    <property type="match status" value="1"/>
</dbReference>
<evidence type="ECO:0000313" key="3">
    <source>
        <dbReference type="EMBL" id="ATC65311.1"/>
    </source>
</evidence>
<dbReference type="SUPFAM" id="SSF75304">
    <property type="entry name" value="Amidase signature (AS) enzymes"/>
    <property type="match status" value="1"/>
</dbReference>
<dbReference type="InterPro" id="IPR014085">
    <property type="entry name" value="Allophanate_hydrolase"/>
</dbReference>
<dbReference type="Gene3D" id="3.90.1300.10">
    <property type="entry name" value="Amidase signature (AS) domain"/>
    <property type="match status" value="1"/>
</dbReference>
<organism evidence="3 4">
    <name type="scientific">Nibricoccus aquaticus</name>
    <dbReference type="NCBI Taxonomy" id="2576891"/>
    <lineage>
        <taxon>Bacteria</taxon>
        <taxon>Pseudomonadati</taxon>
        <taxon>Verrucomicrobiota</taxon>
        <taxon>Opitutia</taxon>
        <taxon>Opitutales</taxon>
        <taxon>Opitutaceae</taxon>
        <taxon>Nibricoccus</taxon>
    </lineage>
</organism>
<dbReference type="Proteomes" id="UP000217265">
    <property type="component" value="Chromosome"/>
</dbReference>
<dbReference type="PANTHER" id="PTHR11895">
    <property type="entry name" value="TRANSAMIDASE"/>
    <property type="match status" value="1"/>
</dbReference>
<dbReference type="GO" id="GO:0016787">
    <property type="term" value="F:hydrolase activity"/>
    <property type="evidence" value="ECO:0007669"/>
    <property type="project" value="UniProtKB-KW"/>
</dbReference>
<feature type="domain" description="Amidase" evidence="1">
    <location>
        <begin position="29"/>
        <end position="441"/>
    </location>
</feature>
<dbReference type="InterPro" id="IPR036928">
    <property type="entry name" value="AS_sf"/>
</dbReference>
<evidence type="ECO:0000313" key="4">
    <source>
        <dbReference type="Proteomes" id="UP000217265"/>
    </source>
</evidence>
<dbReference type="RefSeq" id="WP_096056942.1">
    <property type="nucleotide sequence ID" value="NZ_CP023344.1"/>
</dbReference>
<keyword evidence="4" id="KW-1185">Reference proteome</keyword>
<protein>
    <submittedName>
        <fullName evidence="3">Allophanate hydrolase</fullName>
    </submittedName>
</protein>
<dbReference type="Pfam" id="PF21986">
    <property type="entry name" value="AH_C"/>
    <property type="match status" value="1"/>
</dbReference>
<gene>
    <name evidence="3" type="primary">atzF</name>
    <name evidence="3" type="ORF">CMV30_15915</name>
</gene>
<name>A0A290QLH9_9BACT</name>
<evidence type="ECO:0000259" key="2">
    <source>
        <dbReference type="Pfam" id="PF21986"/>
    </source>
</evidence>
<reference evidence="3 4" key="1">
    <citation type="submission" date="2017-09" db="EMBL/GenBank/DDBJ databases">
        <title>Complete genome sequence of Verrucomicrobial strain HZ-65, isolated from freshwater.</title>
        <authorList>
            <person name="Choi A."/>
        </authorList>
    </citation>
    <scope>NUCLEOTIDE SEQUENCE [LARGE SCALE GENOMIC DNA]</scope>
    <source>
        <strain evidence="3 4">HZ-65</strain>
    </source>
</reference>
<dbReference type="NCBIfam" id="NF006043">
    <property type="entry name" value="PRK08186.1"/>
    <property type="match status" value="1"/>
</dbReference>
<dbReference type="InterPro" id="IPR000120">
    <property type="entry name" value="Amidase"/>
</dbReference>
<dbReference type="KEGG" id="vbh:CMV30_15915"/>
<sequence>MKPSPTHNVALDLASLRTALAQGLTPTALIEEIWHREQAWADPALWIHRLPKSAWQQSAAALEASGPSAQRPLFAAPFAIKDNIDLAGVPTTSACPAYAYTPAASSPVVDRLIAAGAIPLGKTNLDQFATGLVGVRSPYGTPRNAFNAAYLPGGSSSGSATAVAAGLCSFSLGTDTAGSGRIPASFNNLVGLKPTRGLLSTRGLVPACRTLDCISIFTRTIADAAEVLSVAAAFDPEDPYSRPATPPVSDETWPPRIGVPRADQLKFFGNTDAEKLFANVIERWRHLGATIVEIDYTPFIDAARLLYEGPWVAERFAAIRDFIEKSPDALHPVTRKIIEGARTQTAVSAFESIYKLAALRRRAESVWANIDVLLTPTAGTIYKVAEVEADPIQLNSNLGYYTNYMNLFDLCAVAVPAGFLPSGLPWGVTLVAPAFHDDRLLRLGAKFLGEQPPIRSVAPSGPSVKLAVCGAHLSGLPLNGQLARLGARLVRATTTAPAYKLFALPGTTPPKPGLIRVTDGGAAIEVEVWELPVSAYGHFVSAIPAPLGIGTITLADGESVQSFLCEAAALTAARDITSLGGWRAFLKNPS</sequence>
<proteinExistence type="predicted"/>
<accession>A0A290QLH9</accession>
<dbReference type="Gene3D" id="1.20.58.1700">
    <property type="match status" value="1"/>
</dbReference>
<dbReference type="EMBL" id="CP023344">
    <property type="protein sequence ID" value="ATC65311.1"/>
    <property type="molecule type" value="Genomic_DNA"/>
</dbReference>
<dbReference type="NCBIfam" id="TIGR02713">
    <property type="entry name" value="allophanate_hyd"/>
    <property type="match status" value="1"/>
</dbReference>
<keyword evidence="3" id="KW-0378">Hydrolase</keyword>
<dbReference type="PANTHER" id="PTHR11895:SF169">
    <property type="entry name" value="GLUTAMYL-TRNA(GLN) AMIDOTRANSFERASE"/>
    <property type="match status" value="1"/>
</dbReference>
<dbReference type="AlphaFoldDB" id="A0A290QLH9"/>
<feature type="domain" description="Allophanate hydrolase C-terminal" evidence="2">
    <location>
        <begin position="464"/>
        <end position="586"/>
    </location>
</feature>
<evidence type="ECO:0000259" key="1">
    <source>
        <dbReference type="Pfam" id="PF01425"/>
    </source>
</evidence>
<dbReference type="OrthoDB" id="9811471at2"/>
<dbReference type="InterPro" id="IPR023631">
    <property type="entry name" value="Amidase_dom"/>
</dbReference>
<dbReference type="Pfam" id="PF01425">
    <property type="entry name" value="Amidase"/>
    <property type="match status" value="1"/>
</dbReference>
<dbReference type="InterPro" id="IPR053844">
    <property type="entry name" value="AH_C"/>
</dbReference>